<dbReference type="PROSITE" id="PS51736">
    <property type="entry name" value="RECOMBINASES_3"/>
    <property type="match status" value="1"/>
</dbReference>
<dbReference type="PANTHER" id="PTHR30461:SF23">
    <property type="entry name" value="DNA RECOMBINASE-RELATED"/>
    <property type="match status" value="1"/>
</dbReference>
<dbReference type="GO" id="GO:0000150">
    <property type="term" value="F:DNA strand exchange activity"/>
    <property type="evidence" value="ECO:0007669"/>
    <property type="project" value="InterPro"/>
</dbReference>
<sequence length="505" mass="57779">MAISDPGSHPHSRRRAAAYVRMSTDHQELSIGFQMTAIQAYAVAQDIELVAVYEDAAKSGLEIKNRAGMKRLLRDVMDEPRPFDVVLVYDVSRWGRFQDIDAAAYYEYTCRMHGADVIYVKELFGTAQDPMTALLKTLKRAMAAEYARELGVKCRDGQDRAIQLGYQVGPLPPIGLTRVAVDRLGNRRLLGRHQHKGAQSDRVAWIHGPQWEVELVRRIFTMYADERGSIKSIARQLQFEDHRTAEGKRFTQGAVSNVLRNEAFAGNFVWGKTSAPARKKPHRETRANAVIEPIVSQELWETVHRKLCRRRFQRRDKTELLAELQQRLRENPTLSQIDLEATGLASKETYARAFGSFRVALELAGRDLQLARSHHLARIESGRAVGDLMQDDLIELFRSNGIECSSHPRSRVLLFTDGTRLRLQLCWPHRAPEGLRWHVLKKAEPRAAFVLFALMNQERRALWFSLKPMEEFRRLPPWVEELPPDAFGPVYTADELVTLARRLLV</sequence>
<feature type="domain" description="Resolvase/invertase-type recombinase catalytic" evidence="1">
    <location>
        <begin position="15"/>
        <end position="165"/>
    </location>
</feature>
<dbReference type="AlphaFoldDB" id="A0A6G8IK93"/>
<evidence type="ECO:0000259" key="2">
    <source>
        <dbReference type="PROSITE" id="PS51737"/>
    </source>
</evidence>
<organism evidence="3 4">
    <name type="scientific">Hydrogenophaga crocea</name>
    <dbReference type="NCBI Taxonomy" id="2716225"/>
    <lineage>
        <taxon>Bacteria</taxon>
        <taxon>Pseudomonadati</taxon>
        <taxon>Pseudomonadota</taxon>
        <taxon>Betaproteobacteria</taxon>
        <taxon>Burkholderiales</taxon>
        <taxon>Comamonadaceae</taxon>
        <taxon>Hydrogenophaga</taxon>
    </lineage>
</organism>
<dbReference type="InterPro" id="IPR038109">
    <property type="entry name" value="DNA_bind_recomb_sf"/>
</dbReference>
<dbReference type="Proteomes" id="UP000503162">
    <property type="component" value="Chromosome"/>
</dbReference>
<keyword evidence="4" id="KW-1185">Reference proteome</keyword>
<dbReference type="SUPFAM" id="SSF53041">
    <property type="entry name" value="Resolvase-like"/>
    <property type="match status" value="1"/>
</dbReference>
<dbReference type="Gene3D" id="3.40.50.1390">
    <property type="entry name" value="Resolvase, N-terminal catalytic domain"/>
    <property type="match status" value="1"/>
</dbReference>
<gene>
    <name evidence="3" type="ORF">G9Q37_15755</name>
</gene>
<dbReference type="GO" id="GO:0003677">
    <property type="term" value="F:DNA binding"/>
    <property type="evidence" value="ECO:0007669"/>
    <property type="project" value="InterPro"/>
</dbReference>
<dbReference type="PANTHER" id="PTHR30461">
    <property type="entry name" value="DNA-INVERTASE FROM LAMBDOID PROPHAGE"/>
    <property type="match status" value="1"/>
</dbReference>
<dbReference type="SMART" id="SM00857">
    <property type="entry name" value="Resolvase"/>
    <property type="match status" value="1"/>
</dbReference>
<feature type="domain" description="Recombinase" evidence="2">
    <location>
        <begin position="195"/>
        <end position="313"/>
    </location>
</feature>
<reference evidence="3 4" key="1">
    <citation type="submission" date="2020-03" db="EMBL/GenBank/DDBJ databases">
        <title>Hydrogenophaga sp. nov. isolated from cyanobacterial mat.</title>
        <authorList>
            <person name="Thorat V."/>
            <person name="Kirdat K."/>
            <person name="Tiwarekar B."/>
            <person name="Costa E.D."/>
            <person name="Yadav A."/>
        </authorList>
    </citation>
    <scope>NUCLEOTIDE SEQUENCE [LARGE SCALE GENOMIC DNA]</scope>
    <source>
        <strain evidence="3 4">BA0156</strain>
    </source>
</reference>
<evidence type="ECO:0000259" key="1">
    <source>
        <dbReference type="PROSITE" id="PS51736"/>
    </source>
</evidence>
<dbReference type="PROSITE" id="PS51737">
    <property type="entry name" value="RECOMBINASE_DNA_BIND"/>
    <property type="match status" value="1"/>
</dbReference>
<dbReference type="InterPro" id="IPR006119">
    <property type="entry name" value="Resolv_N"/>
</dbReference>
<dbReference type="InterPro" id="IPR011109">
    <property type="entry name" value="DNA_bind_recombinase_dom"/>
</dbReference>
<dbReference type="Pfam" id="PF00239">
    <property type="entry name" value="Resolvase"/>
    <property type="match status" value="1"/>
</dbReference>
<dbReference type="KEGG" id="hcz:G9Q37_15755"/>
<dbReference type="InterPro" id="IPR050639">
    <property type="entry name" value="SSR_resolvase"/>
</dbReference>
<dbReference type="RefSeq" id="WP_166228609.1">
    <property type="nucleotide sequence ID" value="NZ_CP049989.1"/>
</dbReference>
<proteinExistence type="predicted"/>
<dbReference type="CDD" id="cd00338">
    <property type="entry name" value="Ser_Recombinase"/>
    <property type="match status" value="1"/>
</dbReference>
<protein>
    <submittedName>
        <fullName evidence="3">Recombinase family protein</fullName>
    </submittedName>
</protein>
<name>A0A6G8IK93_9BURK</name>
<evidence type="ECO:0000313" key="3">
    <source>
        <dbReference type="EMBL" id="QIM53503.1"/>
    </source>
</evidence>
<dbReference type="Pfam" id="PF07508">
    <property type="entry name" value="Recombinase"/>
    <property type="match status" value="1"/>
</dbReference>
<dbReference type="InterPro" id="IPR036162">
    <property type="entry name" value="Resolvase-like_N_sf"/>
</dbReference>
<dbReference type="EMBL" id="CP049989">
    <property type="protein sequence ID" value="QIM53503.1"/>
    <property type="molecule type" value="Genomic_DNA"/>
</dbReference>
<evidence type="ECO:0000313" key="4">
    <source>
        <dbReference type="Proteomes" id="UP000503162"/>
    </source>
</evidence>
<dbReference type="Gene3D" id="3.90.1750.20">
    <property type="entry name" value="Putative Large Serine Recombinase, Chain B, Domain 2"/>
    <property type="match status" value="1"/>
</dbReference>
<accession>A0A6G8IK93</accession>